<dbReference type="AlphaFoldDB" id="A0A852RLX6"/>
<dbReference type="InterPro" id="IPR051448">
    <property type="entry name" value="CdaR-like_regulators"/>
</dbReference>
<dbReference type="EMBL" id="JACCBF010000001">
    <property type="protein sequence ID" value="NYD31659.1"/>
    <property type="molecule type" value="Genomic_DNA"/>
</dbReference>
<sequence>MGATLAEVLALPSFRAANTEVVHGDVERVQVRWVHSSEVFEMGALLAGGEVLLTTGLGLHGRTADHLAAYVDQLADAGVAALALELGRTFFAVPEPILAAARRRDLALLTFPTMVPFERMVEDFHELLVRRRVASGGDAGDAGWRALTQVVIEGRGLRALLDEVSRLAGCAVELRDPDGQTVERSRIASVSADAGASTPVRGPSGPVGTLRLLGEESPDRLRLAEVAAHAVALEVGRGSGAGHRPGPAQSLVSDLVAGAVVSRADVLHRLAALGWPPQEGRHLVVAAVEVDAAVPLSDAVAATEAAFHEEERGDPAVLVGISGGHVVVVHRGGRRPVPAQVRDELEAARDRLAARLPGRVLLAATTPVADAGDLAAAVGRARQVLRTARRYGRRDGVVMERDVAAHRLVTSAVDPAVMRAFVREQVGPLVDHDREHRSELLRTLDAYLSCSLSKARTAELLGIRRQSLYDRLARIERLLGVSLDEPDHRTGLGIALLGWRMRTGLDPQVGFGGEGLTPRAGTPSSSSSRRP</sequence>
<dbReference type="Gene3D" id="1.10.10.2840">
    <property type="entry name" value="PucR C-terminal helix-turn-helix domain"/>
    <property type="match status" value="1"/>
</dbReference>
<dbReference type="InterPro" id="IPR042070">
    <property type="entry name" value="PucR_C-HTH_sf"/>
</dbReference>
<protein>
    <submittedName>
        <fullName evidence="4">Purine catabolism regulator</fullName>
    </submittedName>
</protein>
<dbReference type="PANTHER" id="PTHR33744">
    <property type="entry name" value="CARBOHYDRATE DIACID REGULATOR"/>
    <property type="match status" value="1"/>
</dbReference>
<feature type="domain" description="Purine catabolism PurC-like" evidence="2">
    <location>
        <begin position="7"/>
        <end position="128"/>
    </location>
</feature>
<dbReference type="Proteomes" id="UP000582231">
    <property type="component" value="Unassembled WGS sequence"/>
</dbReference>
<evidence type="ECO:0000256" key="1">
    <source>
        <dbReference type="SAM" id="MobiDB-lite"/>
    </source>
</evidence>
<keyword evidence="5" id="KW-1185">Reference proteome</keyword>
<dbReference type="InterPro" id="IPR012914">
    <property type="entry name" value="PucR_dom"/>
</dbReference>
<evidence type="ECO:0000313" key="4">
    <source>
        <dbReference type="EMBL" id="NYD31659.1"/>
    </source>
</evidence>
<dbReference type="InterPro" id="IPR025736">
    <property type="entry name" value="PucR_C-HTH_dom"/>
</dbReference>
<reference evidence="4 5" key="1">
    <citation type="submission" date="2020-07" db="EMBL/GenBank/DDBJ databases">
        <title>Sequencing the genomes of 1000 actinobacteria strains.</title>
        <authorList>
            <person name="Klenk H.-P."/>
        </authorList>
    </citation>
    <scope>NUCLEOTIDE SEQUENCE [LARGE SCALE GENOMIC DNA]</scope>
    <source>
        <strain evidence="4 5">DSM 19082</strain>
    </source>
</reference>
<feature type="region of interest" description="Disordered" evidence="1">
    <location>
        <begin position="510"/>
        <end position="531"/>
    </location>
</feature>
<name>A0A852RLX6_9ACTN</name>
<evidence type="ECO:0000259" key="3">
    <source>
        <dbReference type="Pfam" id="PF13556"/>
    </source>
</evidence>
<dbReference type="Pfam" id="PF13556">
    <property type="entry name" value="HTH_30"/>
    <property type="match status" value="1"/>
</dbReference>
<dbReference type="PANTHER" id="PTHR33744:SF7">
    <property type="entry name" value="PUCR FAMILY TRANSCRIPTIONAL REGULATOR"/>
    <property type="match status" value="1"/>
</dbReference>
<feature type="compositionally biased region" description="Polar residues" evidence="1">
    <location>
        <begin position="522"/>
        <end position="531"/>
    </location>
</feature>
<feature type="domain" description="PucR C-terminal helix-turn-helix" evidence="3">
    <location>
        <begin position="440"/>
        <end position="496"/>
    </location>
</feature>
<evidence type="ECO:0000313" key="5">
    <source>
        <dbReference type="Proteomes" id="UP000582231"/>
    </source>
</evidence>
<gene>
    <name evidence="4" type="ORF">BJ958_003205</name>
</gene>
<comment type="caution">
    <text evidence="4">The sequence shown here is derived from an EMBL/GenBank/DDBJ whole genome shotgun (WGS) entry which is preliminary data.</text>
</comment>
<dbReference type="Pfam" id="PF07905">
    <property type="entry name" value="PucR"/>
    <property type="match status" value="1"/>
</dbReference>
<accession>A0A852RLX6</accession>
<evidence type="ECO:0000259" key="2">
    <source>
        <dbReference type="Pfam" id="PF07905"/>
    </source>
</evidence>
<dbReference type="RefSeq" id="WP_179727942.1">
    <property type="nucleotide sequence ID" value="NZ_BAABEF010000001.1"/>
</dbReference>
<proteinExistence type="predicted"/>
<organism evidence="4 5">
    <name type="scientific">Nocardioides kongjuensis</name>
    <dbReference type="NCBI Taxonomy" id="349522"/>
    <lineage>
        <taxon>Bacteria</taxon>
        <taxon>Bacillati</taxon>
        <taxon>Actinomycetota</taxon>
        <taxon>Actinomycetes</taxon>
        <taxon>Propionibacteriales</taxon>
        <taxon>Nocardioidaceae</taxon>
        <taxon>Nocardioides</taxon>
    </lineage>
</organism>